<feature type="region of interest" description="Disordered" evidence="1">
    <location>
        <begin position="115"/>
        <end position="228"/>
    </location>
</feature>
<feature type="compositionally biased region" description="Basic residues" evidence="1">
    <location>
        <begin position="350"/>
        <end position="363"/>
    </location>
</feature>
<gene>
    <name evidence="2" type="ORF">AVDCRST_MAG45-2409</name>
</gene>
<protein>
    <submittedName>
        <fullName evidence="2">Uncharacterized protein</fullName>
    </submittedName>
</protein>
<feature type="region of interest" description="Disordered" evidence="1">
    <location>
        <begin position="323"/>
        <end position="377"/>
    </location>
</feature>
<reference evidence="2" key="1">
    <citation type="submission" date="2020-02" db="EMBL/GenBank/DDBJ databases">
        <authorList>
            <person name="Meier V. D."/>
        </authorList>
    </citation>
    <scope>NUCLEOTIDE SEQUENCE</scope>
    <source>
        <strain evidence="2">AVDCRST_MAG45</strain>
    </source>
</reference>
<feature type="compositionally biased region" description="Low complexity" evidence="1">
    <location>
        <begin position="165"/>
        <end position="184"/>
    </location>
</feature>
<feature type="compositionally biased region" description="Low complexity" evidence="1">
    <location>
        <begin position="259"/>
        <end position="268"/>
    </location>
</feature>
<feature type="non-terminal residue" evidence="2">
    <location>
        <position position="554"/>
    </location>
</feature>
<evidence type="ECO:0000313" key="2">
    <source>
        <dbReference type="EMBL" id="CAA9519512.1"/>
    </source>
</evidence>
<name>A0A6J4TC55_9ACTN</name>
<feature type="compositionally biased region" description="Low complexity" evidence="1">
    <location>
        <begin position="1"/>
        <end position="12"/>
    </location>
</feature>
<feature type="region of interest" description="Disordered" evidence="1">
    <location>
        <begin position="259"/>
        <end position="289"/>
    </location>
</feature>
<feature type="compositionally biased region" description="Basic residues" evidence="1">
    <location>
        <begin position="119"/>
        <end position="133"/>
    </location>
</feature>
<dbReference type="AlphaFoldDB" id="A0A6J4TC55"/>
<feature type="compositionally biased region" description="Basic residues" evidence="1">
    <location>
        <begin position="194"/>
        <end position="206"/>
    </location>
</feature>
<feature type="compositionally biased region" description="Low complexity" evidence="1">
    <location>
        <begin position="72"/>
        <end position="85"/>
    </location>
</feature>
<feature type="region of interest" description="Disordered" evidence="1">
    <location>
        <begin position="392"/>
        <end position="554"/>
    </location>
</feature>
<feature type="non-terminal residue" evidence="2">
    <location>
        <position position="1"/>
    </location>
</feature>
<organism evidence="2">
    <name type="scientific">uncultured Solirubrobacterales bacterium</name>
    <dbReference type="NCBI Taxonomy" id="768556"/>
    <lineage>
        <taxon>Bacteria</taxon>
        <taxon>Bacillati</taxon>
        <taxon>Actinomycetota</taxon>
        <taxon>Thermoleophilia</taxon>
        <taxon>Solirubrobacterales</taxon>
        <taxon>environmental samples</taxon>
    </lineage>
</organism>
<feature type="compositionally biased region" description="Basic residues" evidence="1">
    <location>
        <begin position="401"/>
        <end position="413"/>
    </location>
</feature>
<feature type="compositionally biased region" description="Low complexity" evidence="1">
    <location>
        <begin position="446"/>
        <end position="456"/>
    </location>
</feature>
<sequence>DSPPARLAAAGLRARRLDGSAGRRRCRQAGIHPRRVDLRARRGLPPGRLHAPDHHGAASVRTLGSGLRLEGADAPGPGAVPAGDRPGPRPRRHPSAALLLASARLDALVRRRSVDRAVAQRRARRPERARPLRPRPPPARRTAASRRGGRRLVVQPGGDPRLRRGTPVRAGGAAGRAVRVAVRALQRPADAHAAPRRGRSRRARRGRSADPVPVRAGRRGRGGAAGRPAVAVAAGTAGLGPGIDRRRVRRLLAAAPRVPPVAAASAGAGQRGGGGAAGGSGRGDCEHPGRVPGPAAARAGMGRLCGVCAARRDDRLRRVGGVASAPAGEGARRARGRGRGHTPVPGGHGSRLRGAGRRPRHALPRLCQPGRGDGLQAPERGLAVRRLCPGAGPRRVAAARPRARRRDRGRPARGGRDGRGARALSGSGAAARARARGRRPPRQRRAGGAAAGGLAPARRHARVRRRPETSPGGPERLAARARARRRAREPAAGLGPALRQQPGAGAPDRPGDLRASPPETAPRPPRAPLGLRPAGSLAPGGRFVEAGPRSRPYV</sequence>
<accession>A0A6J4TC55</accession>
<evidence type="ECO:0000256" key="1">
    <source>
        <dbReference type="SAM" id="MobiDB-lite"/>
    </source>
</evidence>
<feature type="compositionally biased region" description="Basic residues" evidence="1">
    <location>
        <begin position="433"/>
        <end position="445"/>
    </location>
</feature>
<feature type="region of interest" description="Disordered" evidence="1">
    <location>
        <begin position="1"/>
        <end position="93"/>
    </location>
</feature>
<proteinExistence type="predicted"/>
<feature type="compositionally biased region" description="Gly residues" evidence="1">
    <location>
        <begin position="269"/>
        <end position="282"/>
    </location>
</feature>
<feature type="compositionally biased region" description="Low complexity" evidence="1">
    <location>
        <begin position="421"/>
        <end position="432"/>
    </location>
</feature>
<dbReference type="EMBL" id="CADCVU010000209">
    <property type="protein sequence ID" value="CAA9519512.1"/>
    <property type="molecule type" value="Genomic_DNA"/>
</dbReference>